<dbReference type="Pfam" id="PF13551">
    <property type="entry name" value="HTH_29"/>
    <property type="match status" value="1"/>
</dbReference>
<dbReference type="EMBL" id="JARJCM010000149">
    <property type="protein sequence ID" value="KAJ7025733.1"/>
    <property type="molecule type" value="Genomic_DNA"/>
</dbReference>
<dbReference type="InterPro" id="IPR009057">
    <property type="entry name" value="Homeodomain-like_sf"/>
</dbReference>
<dbReference type="AlphaFoldDB" id="A0AAD6WSQ8"/>
<protein>
    <submittedName>
        <fullName evidence="1">Uncharacterized protein</fullName>
    </submittedName>
</protein>
<reference evidence="1" key="1">
    <citation type="submission" date="2023-03" db="EMBL/GenBank/DDBJ databases">
        <title>Massive genome expansion in bonnet fungi (Mycena s.s.) driven by repeated elements and novel gene families across ecological guilds.</title>
        <authorList>
            <consortium name="Lawrence Berkeley National Laboratory"/>
            <person name="Harder C.B."/>
            <person name="Miyauchi S."/>
            <person name="Viragh M."/>
            <person name="Kuo A."/>
            <person name="Thoen E."/>
            <person name="Andreopoulos B."/>
            <person name="Lu D."/>
            <person name="Skrede I."/>
            <person name="Drula E."/>
            <person name="Henrissat B."/>
            <person name="Morin E."/>
            <person name="Kohler A."/>
            <person name="Barry K."/>
            <person name="LaButti K."/>
            <person name="Morin E."/>
            <person name="Salamov A."/>
            <person name="Lipzen A."/>
            <person name="Mereny Z."/>
            <person name="Hegedus B."/>
            <person name="Baldrian P."/>
            <person name="Stursova M."/>
            <person name="Weitz H."/>
            <person name="Taylor A."/>
            <person name="Grigoriev I.V."/>
            <person name="Nagy L.G."/>
            <person name="Martin F."/>
            <person name="Kauserud H."/>
        </authorList>
    </citation>
    <scope>NUCLEOTIDE SEQUENCE</scope>
    <source>
        <strain evidence="1">CBHHK200</strain>
    </source>
</reference>
<proteinExistence type="predicted"/>
<feature type="non-terminal residue" evidence="1">
    <location>
        <position position="68"/>
    </location>
</feature>
<dbReference type="Proteomes" id="UP001218188">
    <property type="component" value="Unassembled WGS sequence"/>
</dbReference>
<feature type="non-terminal residue" evidence="1">
    <location>
        <position position="1"/>
    </location>
</feature>
<evidence type="ECO:0000313" key="1">
    <source>
        <dbReference type="EMBL" id="KAJ7025733.1"/>
    </source>
</evidence>
<comment type="caution">
    <text evidence="1">The sequence shown here is derived from an EMBL/GenBank/DDBJ whole genome shotgun (WGS) entry which is preliminary data.</text>
</comment>
<evidence type="ECO:0000313" key="2">
    <source>
        <dbReference type="Proteomes" id="UP001218188"/>
    </source>
</evidence>
<organism evidence="1 2">
    <name type="scientific">Mycena alexandri</name>
    <dbReference type="NCBI Taxonomy" id="1745969"/>
    <lineage>
        <taxon>Eukaryota</taxon>
        <taxon>Fungi</taxon>
        <taxon>Dikarya</taxon>
        <taxon>Basidiomycota</taxon>
        <taxon>Agaricomycotina</taxon>
        <taxon>Agaricomycetes</taxon>
        <taxon>Agaricomycetidae</taxon>
        <taxon>Agaricales</taxon>
        <taxon>Marasmiineae</taxon>
        <taxon>Mycenaceae</taxon>
        <taxon>Mycena</taxon>
    </lineage>
</organism>
<gene>
    <name evidence="1" type="ORF">C8F04DRAFT_877374</name>
</gene>
<name>A0AAD6WSQ8_9AGAR</name>
<dbReference type="SUPFAM" id="SSF46689">
    <property type="entry name" value="Homeodomain-like"/>
    <property type="match status" value="1"/>
</dbReference>
<accession>A0AAD6WSQ8</accession>
<keyword evidence="2" id="KW-1185">Reference proteome</keyword>
<sequence>ISCDVKIASLNLYEHGCLTLPEILDCVGFSERTFYRILNLWRTTGDVVTYKNSRGRPRILHHDDVQYL</sequence>